<dbReference type="SUPFAM" id="SSF52096">
    <property type="entry name" value="ClpP/crotonase"/>
    <property type="match status" value="1"/>
</dbReference>
<dbReference type="InterPro" id="IPR029045">
    <property type="entry name" value="ClpP/crotonase-like_dom_sf"/>
</dbReference>
<dbReference type="GO" id="GO:0009317">
    <property type="term" value="C:acetyl-CoA carboxylase complex"/>
    <property type="evidence" value="ECO:0007669"/>
    <property type="project" value="InterPro"/>
</dbReference>
<comment type="function">
    <text evidence="4">Component of the acetyl coenzyme A carboxylase (ACC) complex. Biotin carboxylase (BC) catalyzes the carboxylation of biotin on its carrier protein (BCCP) and then the CO(2) group is transferred by the transcarboxylase to acetyl-CoA to form malonyl-CoA.</text>
</comment>
<evidence type="ECO:0000313" key="6">
    <source>
        <dbReference type="EMBL" id="RAJ98009.1"/>
    </source>
</evidence>
<dbReference type="UniPathway" id="UPA00655">
    <property type="reaction ID" value="UER00711"/>
</dbReference>
<keyword evidence="4" id="KW-0863">Zinc-finger</keyword>
<keyword evidence="2 4" id="KW-0276">Fatty acid metabolism</keyword>
<dbReference type="Proteomes" id="UP000248790">
    <property type="component" value="Unassembled WGS sequence"/>
</dbReference>
<evidence type="ECO:0000256" key="4">
    <source>
        <dbReference type="HAMAP-Rule" id="MF_01395"/>
    </source>
</evidence>
<evidence type="ECO:0000256" key="3">
    <source>
        <dbReference type="ARBA" id="ARBA00023160"/>
    </source>
</evidence>
<comment type="catalytic activity">
    <reaction evidence="4">
        <text>N(6)-carboxybiotinyl-L-lysyl-[protein] + acetyl-CoA = N(6)-biotinyl-L-lysyl-[protein] + malonyl-CoA</text>
        <dbReference type="Rhea" id="RHEA:54728"/>
        <dbReference type="Rhea" id="RHEA-COMP:10505"/>
        <dbReference type="Rhea" id="RHEA-COMP:10506"/>
        <dbReference type="ChEBI" id="CHEBI:57288"/>
        <dbReference type="ChEBI" id="CHEBI:57384"/>
        <dbReference type="ChEBI" id="CHEBI:83144"/>
        <dbReference type="ChEBI" id="CHEBI:83145"/>
        <dbReference type="EC" id="2.1.3.15"/>
    </reaction>
</comment>
<evidence type="ECO:0000259" key="5">
    <source>
        <dbReference type="PROSITE" id="PS50980"/>
    </source>
</evidence>
<dbReference type="InterPro" id="IPR000438">
    <property type="entry name" value="Acetyl_CoA_COase_Trfase_b_su"/>
</dbReference>
<proteinExistence type="inferred from homology"/>
<evidence type="ECO:0000256" key="2">
    <source>
        <dbReference type="ARBA" id="ARBA00022832"/>
    </source>
</evidence>
<gene>
    <name evidence="4" type="primary">accD</name>
    <name evidence="6" type="ORF">LX87_02916</name>
</gene>
<keyword evidence="7" id="KW-1185">Reference proteome</keyword>
<keyword evidence="3 4" id="KW-0275">Fatty acid biosynthesis</keyword>
<comment type="subcellular location">
    <subcellularLocation>
        <location evidence="4">Cytoplasm</location>
    </subcellularLocation>
</comment>
<keyword evidence="4" id="KW-0862">Zinc</keyword>
<dbReference type="PANTHER" id="PTHR42995:SF5">
    <property type="entry name" value="ACETYL-COENZYME A CARBOXYLASE CARBOXYL TRANSFERASE SUBUNIT BETA, CHLOROPLASTIC"/>
    <property type="match status" value="1"/>
</dbReference>
<keyword evidence="4" id="KW-0479">Metal-binding</keyword>
<dbReference type="EMBL" id="QLMC01000003">
    <property type="protein sequence ID" value="RAJ98009.1"/>
    <property type="molecule type" value="Genomic_DNA"/>
</dbReference>
<sequence>MSWFIRKEKGINTPTEMKREAPDGLWYQCPNCKKIMHSREHKLNAYTCVHCNYHEKIGSDAYFALLFDDGAFTELDANMTSADPLKFVDTKPYPERVKASIAKTNLKDAVRSAYGKMNDLDVTVACMDFNFIGGSMGSVVGEKIARAIDHSLKTRTPFLMISRSGGARMMEAGYSLMQMAKTSAKLALLANEKIPYVSLLTDPTTGGVTASFAMLGDFNIAEPGALIGFAGPRVIRETIGKNLPEGFQSAEFVLEHGFLDFIVDRKDLKEKLTALFKMLQ</sequence>
<dbReference type="GO" id="GO:0005524">
    <property type="term" value="F:ATP binding"/>
    <property type="evidence" value="ECO:0007669"/>
    <property type="project" value="UniProtKB-KW"/>
</dbReference>
<comment type="caution">
    <text evidence="6">The sequence shown here is derived from an EMBL/GenBank/DDBJ whole genome shotgun (WGS) entry which is preliminary data.</text>
</comment>
<feature type="binding site" evidence="4">
    <location>
        <position position="29"/>
    </location>
    <ligand>
        <name>Zn(2+)</name>
        <dbReference type="ChEBI" id="CHEBI:29105"/>
    </ligand>
</feature>
<dbReference type="AlphaFoldDB" id="A0A327WXV5"/>
<dbReference type="NCBIfam" id="TIGR00515">
    <property type="entry name" value="accD"/>
    <property type="match status" value="1"/>
</dbReference>
<feature type="binding site" evidence="4">
    <location>
        <position position="48"/>
    </location>
    <ligand>
        <name>Zn(2+)</name>
        <dbReference type="ChEBI" id="CHEBI:29105"/>
    </ligand>
</feature>
<keyword evidence="4" id="KW-0444">Lipid biosynthesis</keyword>
<reference evidence="6 7" key="1">
    <citation type="submission" date="2018-06" db="EMBL/GenBank/DDBJ databases">
        <title>Genomic Encyclopedia of Archaeal and Bacterial Type Strains, Phase II (KMG-II): from individual species to whole genera.</title>
        <authorList>
            <person name="Goeker M."/>
        </authorList>
    </citation>
    <scope>NUCLEOTIDE SEQUENCE [LARGE SCALE GENOMIC DNA]</scope>
    <source>
        <strain evidence="6 7">DSM 21851</strain>
    </source>
</reference>
<feature type="binding site" evidence="4">
    <location>
        <position position="32"/>
    </location>
    <ligand>
        <name>Zn(2+)</name>
        <dbReference type="ChEBI" id="CHEBI:29105"/>
    </ligand>
</feature>
<evidence type="ECO:0000313" key="7">
    <source>
        <dbReference type="Proteomes" id="UP000248790"/>
    </source>
</evidence>
<dbReference type="GO" id="GO:0008270">
    <property type="term" value="F:zinc ion binding"/>
    <property type="evidence" value="ECO:0007669"/>
    <property type="project" value="UniProtKB-UniRule"/>
</dbReference>
<comment type="similarity">
    <text evidence="4">Belongs to the AccD/PCCB family.</text>
</comment>
<accession>A0A327WXV5</accession>
<protein>
    <recommendedName>
        <fullName evidence="4">Acetyl-coenzyme A carboxylase carboxyl transferase subunit beta</fullName>
        <shortName evidence="4">ACCase subunit beta</shortName>
        <shortName evidence="4">Acetyl-CoA carboxylase carboxyltransferase subunit beta</shortName>
        <ecNumber evidence="4">2.1.3.15</ecNumber>
    </recommendedName>
</protein>
<dbReference type="Pfam" id="PF01039">
    <property type="entry name" value="Carboxyl_trans"/>
    <property type="match status" value="1"/>
</dbReference>
<comment type="cofactor">
    <cofactor evidence="4">
        <name>Zn(2+)</name>
        <dbReference type="ChEBI" id="CHEBI:29105"/>
    </cofactor>
    <text evidence="4">Binds 1 zinc ion per subunit.</text>
</comment>
<keyword evidence="4" id="KW-0067">ATP-binding</keyword>
<keyword evidence="1 4" id="KW-0808">Transferase</keyword>
<dbReference type="PANTHER" id="PTHR42995">
    <property type="entry name" value="ACETYL-COENZYME A CARBOXYLASE CARBOXYL TRANSFERASE SUBUNIT BETA, CHLOROPLASTIC"/>
    <property type="match status" value="1"/>
</dbReference>
<comment type="pathway">
    <text evidence="4">Lipid metabolism; malonyl-CoA biosynthesis; malonyl-CoA from acetyl-CoA: step 1/1.</text>
</comment>
<keyword evidence="4" id="KW-0443">Lipid metabolism</keyword>
<dbReference type="InterPro" id="IPR011762">
    <property type="entry name" value="COA_CT_N"/>
</dbReference>
<dbReference type="InterPro" id="IPR034733">
    <property type="entry name" value="AcCoA_carboxyl_beta"/>
</dbReference>
<dbReference type="Gene3D" id="3.90.226.10">
    <property type="entry name" value="2-enoyl-CoA Hydratase, Chain A, domain 1"/>
    <property type="match status" value="1"/>
</dbReference>
<comment type="subunit">
    <text evidence="4">Acetyl-CoA carboxylase is a heterohexamer composed of biotin carboxyl carrier protein (AccB), biotin carboxylase (AccC) and two subunits each of ACCase subunit alpha (AccA) and ACCase subunit beta (AccD).</text>
</comment>
<keyword evidence="4" id="KW-0963">Cytoplasm</keyword>
<keyword evidence="4" id="KW-0547">Nucleotide-binding</keyword>
<feature type="binding site" evidence="4">
    <location>
        <position position="51"/>
    </location>
    <ligand>
        <name>Zn(2+)</name>
        <dbReference type="ChEBI" id="CHEBI:29105"/>
    </ligand>
</feature>
<dbReference type="GO" id="GO:0006633">
    <property type="term" value="P:fatty acid biosynthetic process"/>
    <property type="evidence" value="ECO:0007669"/>
    <property type="project" value="UniProtKB-KW"/>
</dbReference>
<name>A0A327WXV5_LARAB</name>
<dbReference type="EC" id="2.1.3.15" evidence="4"/>
<dbReference type="HAMAP" id="MF_01395">
    <property type="entry name" value="AcetylCoA_CT_beta"/>
    <property type="match status" value="1"/>
</dbReference>
<dbReference type="PROSITE" id="PS50980">
    <property type="entry name" value="COA_CT_NTER"/>
    <property type="match status" value="1"/>
</dbReference>
<dbReference type="OrthoDB" id="9772975at2"/>
<dbReference type="GO" id="GO:2001295">
    <property type="term" value="P:malonyl-CoA biosynthetic process"/>
    <property type="evidence" value="ECO:0007669"/>
    <property type="project" value="UniProtKB-UniRule"/>
</dbReference>
<dbReference type="GO" id="GO:0003989">
    <property type="term" value="F:acetyl-CoA carboxylase activity"/>
    <property type="evidence" value="ECO:0007669"/>
    <property type="project" value="InterPro"/>
</dbReference>
<evidence type="ECO:0000256" key="1">
    <source>
        <dbReference type="ARBA" id="ARBA00022679"/>
    </source>
</evidence>
<dbReference type="PRINTS" id="PR01070">
    <property type="entry name" value="ACCCTRFRASEB"/>
</dbReference>
<dbReference type="RefSeq" id="WP_111628954.1">
    <property type="nucleotide sequence ID" value="NZ_QLMC01000003.1"/>
</dbReference>
<dbReference type="GO" id="GO:0016743">
    <property type="term" value="F:carboxyl- or carbamoyltransferase activity"/>
    <property type="evidence" value="ECO:0007669"/>
    <property type="project" value="UniProtKB-UniRule"/>
</dbReference>
<feature type="zinc finger region" description="C4-type" evidence="4">
    <location>
        <begin position="29"/>
        <end position="51"/>
    </location>
</feature>
<feature type="domain" description="CoA carboxyltransferase N-terminal" evidence="5">
    <location>
        <begin position="25"/>
        <end position="280"/>
    </location>
</feature>
<organism evidence="6 7">
    <name type="scientific">Larkinella arboricola</name>
    <dbReference type="NCBI Taxonomy" id="643671"/>
    <lineage>
        <taxon>Bacteria</taxon>
        <taxon>Pseudomonadati</taxon>
        <taxon>Bacteroidota</taxon>
        <taxon>Cytophagia</taxon>
        <taxon>Cytophagales</taxon>
        <taxon>Spirosomataceae</taxon>
        <taxon>Larkinella</taxon>
    </lineage>
</organism>